<gene>
    <name evidence="2" type="ORF">NFI95_02355</name>
</gene>
<accession>A0ABT1W572</accession>
<evidence type="ECO:0000313" key="2">
    <source>
        <dbReference type="EMBL" id="MCQ8277291.1"/>
    </source>
</evidence>
<dbReference type="Proteomes" id="UP001524587">
    <property type="component" value="Unassembled WGS sequence"/>
</dbReference>
<dbReference type="RefSeq" id="WP_422862723.1">
    <property type="nucleotide sequence ID" value="NZ_JAMSKV010000001.1"/>
</dbReference>
<reference evidence="2 3" key="1">
    <citation type="submission" date="2022-06" db="EMBL/GenBank/DDBJ databases">
        <title>Endosaccharibacter gen. nov., sp. nov., endophytic bacteria isolated from sugarcane.</title>
        <authorList>
            <person name="Pitiwittayakul N."/>
            <person name="Yukphan P."/>
            <person name="Charoenyingcharoen P."/>
            <person name="Tanasupawat S."/>
        </authorList>
    </citation>
    <scope>NUCLEOTIDE SEQUENCE [LARGE SCALE GENOMIC DNA]</scope>
    <source>
        <strain evidence="2 3">KSS8</strain>
    </source>
</reference>
<evidence type="ECO:0000313" key="3">
    <source>
        <dbReference type="Proteomes" id="UP001524587"/>
    </source>
</evidence>
<evidence type="ECO:0008006" key="4">
    <source>
        <dbReference type="Google" id="ProtNLM"/>
    </source>
</evidence>
<name>A0ABT1W572_9PROT</name>
<organism evidence="2 3">
    <name type="scientific">Endosaccharibacter trunci</name>
    <dbReference type="NCBI Taxonomy" id="2812733"/>
    <lineage>
        <taxon>Bacteria</taxon>
        <taxon>Pseudomonadati</taxon>
        <taxon>Pseudomonadota</taxon>
        <taxon>Alphaproteobacteria</taxon>
        <taxon>Acetobacterales</taxon>
        <taxon>Acetobacteraceae</taxon>
        <taxon>Endosaccharibacter</taxon>
    </lineage>
</organism>
<proteinExistence type="predicted"/>
<comment type="caution">
    <text evidence="2">The sequence shown here is derived from an EMBL/GenBank/DDBJ whole genome shotgun (WGS) entry which is preliminary data.</text>
</comment>
<evidence type="ECO:0000256" key="1">
    <source>
        <dbReference type="SAM" id="MobiDB-lite"/>
    </source>
</evidence>
<dbReference type="EMBL" id="JAMSKV010000001">
    <property type="protein sequence ID" value="MCQ8277291.1"/>
    <property type="molecule type" value="Genomic_DNA"/>
</dbReference>
<dbReference type="PROSITE" id="PS51257">
    <property type="entry name" value="PROKAR_LIPOPROTEIN"/>
    <property type="match status" value="1"/>
</dbReference>
<protein>
    <recommendedName>
        <fullName evidence="4">Lipoprotein</fullName>
    </recommendedName>
</protein>
<feature type="region of interest" description="Disordered" evidence="1">
    <location>
        <begin position="115"/>
        <end position="186"/>
    </location>
</feature>
<sequence length="186" mass="18805">MRPSARFATILPRPVAALALPTMLMLGGCSGLGHFLGDTEEPPGYNPNGVLGSSENLLRARGRSPVAQPMLPQAGNVWPGPPQPLPTLSDVSHGYAGTNPLAGGTLPRGGSMSMGEQNAIRGGAPLDSGFSGGEVQAPIADPARAFEKREKSSAGASSDIVIPNGDGTSTVISPDGSVKTVKGTPK</sequence>
<keyword evidence="3" id="KW-1185">Reference proteome</keyword>